<gene>
    <name evidence="2" type="ORF">Dpep_1354</name>
</gene>
<sequence>MNANRRYLCVFLLASIMFVLLAFPALAAQESYVLKEGCAFRVKADGKEIKLEEDQPAYWSTDSGMYSWIIVDPELSDAMKGSKSGIYFFNELEEPLGFLPFEGAAYCNVSLSPDGEMITISFGTGVSQELILYSMDGFEKKKSFQIIGETCWLDPYRLVFTMDEAGKGARGNAMDQQEGWLSVMMYDAAMEELFSIVDATETEDYMLVGVNFEGEEIEVLKRSVKEANDWKDEQNIEDSTISIPIPAAG</sequence>
<name>D2Z7D3_9BACT</name>
<protein>
    <submittedName>
        <fullName evidence="2">Uncharacterized protein</fullName>
    </submittedName>
</protein>
<keyword evidence="3" id="KW-1185">Reference proteome</keyword>
<dbReference type="RefSeq" id="WP_005660753.1">
    <property type="nucleotide sequence ID" value="NZ_ABTR02000001.1"/>
</dbReference>
<dbReference type="PaxDb" id="469381-Dpep_1354"/>
<evidence type="ECO:0000256" key="1">
    <source>
        <dbReference type="SAM" id="SignalP"/>
    </source>
</evidence>
<evidence type="ECO:0000313" key="2">
    <source>
        <dbReference type="EMBL" id="EFC91380.1"/>
    </source>
</evidence>
<dbReference type="STRING" id="469381.Dpep_1354"/>
<dbReference type="EMBL" id="ABTR02000001">
    <property type="protein sequence ID" value="EFC91380.1"/>
    <property type="molecule type" value="Genomic_DNA"/>
</dbReference>
<proteinExistence type="predicted"/>
<reference evidence="2 3" key="1">
    <citation type="journal article" date="2010" name="Stand. Genomic Sci.">
        <title>Permanent draft genome sequence of Dethiosulfovibrio peptidovorans type strain (SEBR 4207).</title>
        <authorList>
            <person name="Labutti K."/>
            <person name="Mayilraj S."/>
            <person name="Clum A."/>
            <person name="Lucas S."/>
            <person name="Glavina Del Rio T."/>
            <person name="Nolan M."/>
            <person name="Tice H."/>
            <person name="Cheng J.F."/>
            <person name="Pitluck S."/>
            <person name="Liolios K."/>
            <person name="Ivanova N."/>
            <person name="Mavromatis K."/>
            <person name="Mikhailova N."/>
            <person name="Pati A."/>
            <person name="Goodwin L."/>
            <person name="Chen A."/>
            <person name="Palaniappan K."/>
            <person name="Land M."/>
            <person name="Hauser L."/>
            <person name="Chang Y.J."/>
            <person name="Jeffries C.D."/>
            <person name="Rohde M."/>
            <person name="Spring S."/>
            <person name="Goker M."/>
            <person name="Woyke T."/>
            <person name="Bristow J."/>
            <person name="Eisen J.A."/>
            <person name="Markowitz V."/>
            <person name="Hugenholtz P."/>
            <person name="Kyrpides N.C."/>
            <person name="Klenk H.P."/>
            <person name="Lapidus A."/>
        </authorList>
    </citation>
    <scope>NUCLEOTIDE SEQUENCE [LARGE SCALE GENOMIC DNA]</scope>
    <source>
        <strain evidence="2 3">DSM 11002</strain>
    </source>
</reference>
<comment type="caution">
    <text evidence="2">The sequence shown here is derived from an EMBL/GenBank/DDBJ whole genome shotgun (WGS) entry which is preliminary data.</text>
</comment>
<evidence type="ECO:0000313" key="3">
    <source>
        <dbReference type="Proteomes" id="UP000006427"/>
    </source>
</evidence>
<organism evidence="2 3">
    <name type="scientific">Dethiosulfovibrio peptidovorans DSM 11002</name>
    <dbReference type="NCBI Taxonomy" id="469381"/>
    <lineage>
        <taxon>Bacteria</taxon>
        <taxon>Thermotogati</taxon>
        <taxon>Synergistota</taxon>
        <taxon>Synergistia</taxon>
        <taxon>Synergistales</taxon>
        <taxon>Dethiosulfovibrionaceae</taxon>
        <taxon>Dethiosulfovibrio</taxon>
    </lineage>
</organism>
<dbReference type="AlphaFoldDB" id="D2Z7D3"/>
<accession>D2Z7D3</accession>
<feature type="chain" id="PRO_5003039373" evidence="1">
    <location>
        <begin position="28"/>
        <end position="249"/>
    </location>
</feature>
<dbReference type="Proteomes" id="UP000006427">
    <property type="component" value="Unassembled WGS sequence"/>
</dbReference>
<feature type="signal peptide" evidence="1">
    <location>
        <begin position="1"/>
        <end position="27"/>
    </location>
</feature>
<keyword evidence="1" id="KW-0732">Signal</keyword>